<gene>
    <name evidence="1" type="ORF">METZ01_LOCUS106219</name>
</gene>
<reference evidence="1" key="1">
    <citation type="submission" date="2018-05" db="EMBL/GenBank/DDBJ databases">
        <authorList>
            <person name="Lanie J.A."/>
            <person name="Ng W.-L."/>
            <person name="Kazmierczak K.M."/>
            <person name="Andrzejewski T.M."/>
            <person name="Davidsen T.M."/>
            <person name="Wayne K.J."/>
            <person name="Tettelin H."/>
            <person name="Glass J.I."/>
            <person name="Rusch D."/>
            <person name="Podicherti R."/>
            <person name="Tsui H.-C.T."/>
            <person name="Winkler M.E."/>
        </authorList>
    </citation>
    <scope>NUCLEOTIDE SEQUENCE</scope>
</reference>
<dbReference type="Gene3D" id="3.30.1330.40">
    <property type="entry name" value="RutC-like"/>
    <property type="match status" value="1"/>
</dbReference>
<dbReference type="SUPFAM" id="SSF55298">
    <property type="entry name" value="YjgF-like"/>
    <property type="match status" value="1"/>
</dbReference>
<dbReference type="InterPro" id="IPR006175">
    <property type="entry name" value="YjgF/YER057c/UK114"/>
</dbReference>
<organism evidence="1">
    <name type="scientific">marine metagenome</name>
    <dbReference type="NCBI Taxonomy" id="408172"/>
    <lineage>
        <taxon>unclassified sequences</taxon>
        <taxon>metagenomes</taxon>
        <taxon>ecological metagenomes</taxon>
    </lineage>
</organism>
<accession>A0A381WLK9</accession>
<name>A0A381WLK9_9ZZZZ</name>
<dbReference type="PANTHER" id="PTHR43857">
    <property type="entry name" value="BLR7761 PROTEIN"/>
    <property type="match status" value="1"/>
</dbReference>
<proteinExistence type="predicted"/>
<dbReference type="InterPro" id="IPR035959">
    <property type="entry name" value="RutC-like_sf"/>
</dbReference>
<sequence length="136" mass="14712">MNQENIKRTHIYSGSTFEELAGYSRALVVGDHVYVSGTVGINFQSGELPEKASDQAEQALDTIEQALEQANSGMHDVVRARVFLTSPEHVPSVSAVLKRRIGFTRPANTTVCTALAVPDCLVEIEVEARIGSGTPR</sequence>
<dbReference type="AlphaFoldDB" id="A0A381WLK9"/>
<evidence type="ECO:0000313" key="1">
    <source>
        <dbReference type="EMBL" id="SVA53365.1"/>
    </source>
</evidence>
<dbReference type="EMBL" id="UINC01012189">
    <property type="protein sequence ID" value="SVA53365.1"/>
    <property type="molecule type" value="Genomic_DNA"/>
</dbReference>
<dbReference type="Pfam" id="PF01042">
    <property type="entry name" value="Ribonuc_L-PSP"/>
    <property type="match status" value="1"/>
</dbReference>
<dbReference type="PANTHER" id="PTHR43857:SF1">
    <property type="entry name" value="YJGH FAMILY PROTEIN"/>
    <property type="match status" value="1"/>
</dbReference>
<dbReference type="CDD" id="cd06154">
    <property type="entry name" value="YjgF_YER057c_UK114_like_6"/>
    <property type="match status" value="1"/>
</dbReference>
<protein>
    <submittedName>
        <fullName evidence="1">Uncharacterized protein</fullName>
    </submittedName>
</protein>